<protein>
    <submittedName>
        <fullName evidence="1">Uncharacterized protein</fullName>
    </submittedName>
</protein>
<keyword evidence="2" id="KW-1185">Reference proteome</keyword>
<dbReference type="EMBL" id="CAJZBQ010000053">
    <property type="protein sequence ID" value="CAG9331724.1"/>
    <property type="molecule type" value="Genomic_DNA"/>
</dbReference>
<organism evidence="1 2">
    <name type="scientific">Blepharisma stoltei</name>
    <dbReference type="NCBI Taxonomy" id="1481888"/>
    <lineage>
        <taxon>Eukaryota</taxon>
        <taxon>Sar</taxon>
        <taxon>Alveolata</taxon>
        <taxon>Ciliophora</taxon>
        <taxon>Postciliodesmatophora</taxon>
        <taxon>Heterotrichea</taxon>
        <taxon>Heterotrichida</taxon>
        <taxon>Blepharismidae</taxon>
        <taxon>Blepharisma</taxon>
    </lineage>
</organism>
<reference evidence="1" key="1">
    <citation type="submission" date="2021-09" db="EMBL/GenBank/DDBJ databases">
        <authorList>
            <consortium name="AG Swart"/>
            <person name="Singh M."/>
            <person name="Singh A."/>
            <person name="Seah K."/>
            <person name="Emmerich C."/>
        </authorList>
    </citation>
    <scope>NUCLEOTIDE SEQUENCE</scope>
    <source>
        <strain evidence="1">ATCC30299</strain>
    </source>
</reference>
<sequence>MIRTLSKSRLSVPLPQWEKIVPKNISKIFLKNKRRLKSHRAVVPQRSETIKLRNNFERSPLKFDSLYEGSPTRNKEKLITFRAYNRTCPLPDDSPIRAKSADRKLNMTRPEIYNYNYEKEFNESFEREVSGFKKIINKGLRELKGKEEPLLTNKEKEHFVKSFTELRPKMYTMTKGGSNYRRFLLKKKFGNIRTELDNS</sequence>
<comment type="caution">
    <text evidence="1">The sequence shown here is derived from an EMBL/GenBank/DDBJ whole genome shotgun (WGS) entry which is preliminary data.</text>
</comment>
<dbReference type="AlphaFoldDB" id="A0AAU9K7U7"/>
<gene>
    <name evidence="1" type="ORF">BSTOLATCC_MIC53787</name>
</gene>
<name>A0AAU9K7U7_9CILI</name>
<evidence type="ECO:0000313" key="2">
    <source>
        <dbReference type="Proteomes" id="UP001162131"/>
    </source>
</evidence>
<accession>A0AAU9K7U7</accession>
<evidence type="ECO:0000313" key="1">
    <source>
        <dbReference type="EMBL" id="CAG9331724.1"/>
    </source>
</evidence>
<proteinExistence type="predicted"/>
<dbReference type="Proteomes" id="UP001162131">
    <property type="component" value="Unassembled WGS sequence"/>
</dbReference>